<dbReference type="EMBL" id="VDEP01000157">
    <property type="protein sequence ID" value="KAA1127625.1"/>
    <property type="molecule type" value="Genomic_DNA"/>
</dbReference>
<sequence length="167" mass="19412">MYDSDRVNLTDCQKLSYRRSVESLTGNGHESKVYRIEWITSSRAIRIQLIGGDEISQEDFDAMEKAWSDYIASFQDMSVDRTLGLENFKLNPPFLNRNIKLVKKSTQDKLVTTKEENDFKEGNFIAETGLAIRICMRSYRMFFHPNTTEFLMRKKKKQISNKSTTSG</sequence>
<reference evidence="2 3" key="1">
    <citation type="submission" date="2019-05" db="EMBL/GenBank/DDBJ databases">
        <title>Emergence of the Ug99 lineage of the wheat stem rust pathogen through somatic hybridization.</title>
        <authorList>
            <person name="Li F."/>
            <person name="Upadhyaya N.M."/>
            <person name="Sperschneider J."/>
            <person name="Matny O."/>
            <person name="Nguyen-Phuc H."/>
            <person name="Mago R."/>
            <person name="Raley C."/>
            <person name="Miller M.E."/>
            <person name="Silverstein K.A.T."/>
            <person name="Henningsen E."/>
            <person name="Hirsch C.D."/>
            <person name="Visser B."/>
            <person name="Pretorius Z.A."/>
            <person name="Steffenson B.J."/>
            <person name="Schwessinger B."/>
            <person name="Dodds P.N."/>
            <person name="Figueroa M."/>
        </authorList>
    </citation>
    <scope>NUCLEOTIDE SEQUENCE [LARGE SCALE GENOMIC DNA]</scope>
    <source>
        <strain evidence="2 3">Ug99</strain>
    </source>
</reference>
<dbReference type="Proteomes" id="UP000325313">
    <property type="component" value="Unassembled WGS sequence"/>
</dbReference>
<dbReference type="Pfam" id="PF16879">
    <property type="entry name" value="Sin3a_C"/>
    <property type="match status" value="1"/>
</dbReference>
<evidence type="ECO:0000313" key="2">
    <source>
        <dbReference type="EMBL" id="KAA1127625.1"/>
    </source>
</evidence>
<protein>
    <submittedName>
        <fullName evidence="2">Transcriptional regulatory protein sin3</fullName>
    </submittedName>
</protein>
<evidence type="ECO:0000259" key="1">
    <source>
        <dbReference type="Pfam" id="PF16879"/>
    </source>
</evidence>
<gene>
    <name evidence="2" type="primary">SIN3_1</name>
    <name evidence="2" type="ORF">PGTUg99_000455</name>
</gene>
<proteinExistence type="predicted"/>
<feature type="domain" description="Sin3 C-terminal" evidence="1">
    <location>
        <begin position="5"/>
        <end position="151"/>
    </location>
</feature>
<dbReference type="InterPro" id="IPR031693">
    <property type="entry name" value="Sin3_C"/>
</dbReference>
<comment type="caution">
    <text evidence="2">The sequence shown here is derived from an EMBL/GenBank/DDBJ whole genome shotgun (WGS) entry which is preliminary data.</text>
</comment>
<evidence type="ECO:0000313" key="3">
    <source>
        <dbReference type="Proteomes" id="UP000325313"/>
    </source>
</evidence>
<accession>A0A5B0RRD8</accession>
<organism evidence="2 3">
    <name type="scientific">Puccinia graminis f. sp. tritici</name>
    <dbReference type="NCBI Taxonomy" id="56615"/>
    <lineage>
        <taxon>Eukaryota</taxon>
        <taxon>Fungi</taxon>
        <taxon>Dikarya</taxon>
        <taxon>Basidiomycota</taxon>
        <taxon>Pucciniomycotina</taxon>
        <taxon>Pucciniomycetes</taxon>
        <taxon>Pucciniales</taxon>
        <taxon>Pucciniaceae</taxon>
        <taxon>Puccinia</taxon>
    </lineage>
</organism>
<name>A0A5B0RRD8_PUCGR</name>
<dbReference type="AlphaFoldDB" id="A0A5B0RRD8"/>